<sequence length="115" mass="12414">MWPTPLKRHIASAKVVLPDPLYLDRRTAMCCECIRPPPSSCPCITDMTTSGETAIAVGTKSGKVATRIVQTGLGGDRERNMVAFAEHALLLLRDVLKGTAELRELPIEKAAPSSL</sequence>
<accession>A0A166JZ57</accession>
<dbReference type="OrthoDB" id="2350783at2759"/>
<dbReference type="EMBL" id="KV417548">
    <property type="protein sequence ID" value="KZP21357.1"/>
    <property type="molecule type" value="Genomic_DNA"/>
</dbReference>
<dbReference type="AlphaFoldDB" id="A0A166JZ57"/>
<evidence type="ECO:0000313" key="2">
    <source>
        <dbReference type="Proteomes" id="UP000076532"/>
    </source>
</evidence>
<name>A0A166JZ57_9AGAM</name>
<gene>
    <name evidence="1" type="ORF">FIBSPDRAFT_509720</name>
</gene>
<protein>
    <recommendedName>
        <fullName evidence="3">CinA C-terminal domain-containing protein</fullName>
    </recommendedName>
</protein>
<evidence type="ECO:0000313" key="1">
    <source>
        <dbReference type="EMBL" id="KZP21357.1"/>
    </source>
</evidence>
<dbReference type="Proteomes" id="UP000076532">
    <property type="component" value="Unassembled WGS sequence"/>
</dbReference>
<keyword evidence="2" id="KW-1185">Reference proteome</keyword>
<organism evidence="1 2">
    <name type="scientific">Athelia psychrophila</name>
    <dbReference type="NCBI Taxonomy" id="1759441"/>
    <lineage>
        <taxon>Eukaryota</taxon>
        <taxon>Fungi</taxon>
        <taxon>Dikarya</taxon>
        <taxon>Basidiomycota</taxon>
        <taxon>Agaricomycotina</taxon>
        <taxon>Agaricomycetes</taxon>
        <taxon>Agaricomycetidae</taxon>
        <taxon>Atheliales</taxon>
        <taxon>Atheliaceae</taxon>
        <taxon>Athelia</taxon>
    </lineage>
</organism>
<evidence type="ECO:0008006" key="3">
    <source>
        <dbReference type="Google" id="ProtNLM"/>
    </source>
</evidence>
<proteinExistence type="predicted"/>
<reference evidence="1 2" key="1">
    <citation type="journal article" date="2016" name="Mol. Biol. Evol.">
        <title>Comparative Genomics of Early-Diverging Mushroom-Forming Fungi Provides Insights into the Origins of Lignocellulose Decay Capabilities.</title>
        <authorList>
            <person name="Nagy L.G."/>
            <person name="Riley R."/>
            <person name="Tritt A."/>
            <person name="Adam C."/>
            <person name="Daum C."/>
            <person name="Floudas D."/>
            <person name="Sun H."/>
            <person name="Yadav J.S."/>
            <person name="Pangilinan J."/>
            <person name="Larsson K.H."/>
            <person name="Matsuura K."/>
            <person name="Barry K."/>
            <person name="Labutti K."/>
            <person name="Kuo R."/>
            <person name="Ohm R.A."/>
            <person name="Bhattacharya S.S."/>
            <person name="Shirouzu T."/>
            <person name="Yoshinaga Y."/>
            <person name="Martin F.M."/>
            <person name="Grigoriev I.V."/>
            <person name="Hibbett D.S."/>
        </authorList>
    </citation>
    <scope>NUCLEOTIDE SEQUENCE [LARGE SCALE GENOMIC DNA]</scope>
    <source>
        <strain evidence="1 2">CBS 109695</strain>
    </source>
</reference>